<dbReference type="SUPFAM" id="SSF55804">
    <property type="entry name" value="Phoshotransferase/anion transport protein"/>
    <property type="match status" value="1"/>
</dbReference>
<dbReference type="InterPro" id="IPR002178">
    <property type="entry name" value="PTS_EIIA_type-2_dom"/>
</dbReference>
<dbReference type="PANTHER" id="PTHR47738:SF4">
    <property type="entry name" value="PTS SYSTEM GALACTITOL-SPECIFIC EIIA COMPONENT"/>
    <property type="match status" value="1"/>
</dbReference>
<feature type="domain" description="PTS EIIA type-2" evidence="1">
    <location>
        <begin position="1"/>
        <end position="151"/>
    </location>
</feature>
<dbReference type="InterPro" id="IPR016152">
    <property type="entry name" value="PTrfase/Anion_transptr"/>
</dbReference>
<name>A0A1X1BTZ0_9GAMM</name>
<dbReference type="EMBL" id="MLFN01000044">
    <property type="protein sequence ID" value="ORM51762.1"/>
    <property type="molecule type" value="Genomic_DNA"/>
</dbReference>
<dbReference type="Pfam" id="PF00359">
    <property type="entry name" value="PTS_EIIA_2"/>
    <property type="match status" value="1"/>
</dbReference>
<reference evidence="2 3" key="1">
    <citation type="journal article" date="2017" name="Antonie Van Leeuwenhoek">
        <title>Phylogenomic resolution of the bacterial genus Pantoea and its relationship with Erwinia and Tatumella.</title>
        <authorList>
            <person name="Palmer M."/>
            <person name="Steenkamp E.T."/>
            <person name="Coetzee M.P."/>
            <person name="Chan W.Y."/>
            <person name="van Zyl E."/>
            <person name="De Maayer P."/>
            <person name="Coutinho T.A."/>
            <person name="Blom J."/>
            <person name="Smits T.H."/>
            <person name="Duffy B."/>
            <person name="Venter S.N."/>
        </authorList>
    </citation>
    <scope>NUCLEOTIDE SEQUENCE [LARGE SCALE GENOMIC DNA]</scope>
    <source>
        <strain evidence="2 3">LMG 24534</strain>
    </source>
</reference>
<dbReference type="Proteomes" id="UP000193933">
    <property type="component" value="Unassembled WGS sequence"/>
</dbReference>
<sequence>MHNYRLIVSSGQSFADAEAVLRHIGEKMVRDGVCRNSYPAALLEREATYPTGIALDGHAVAIPHCDASHAVEPAIYLIRPARPVTFQQADDDGTIGAELIIALVVTRPEQQLNLLKALFGQLQQPEFIESLLSVPESDLSDCFTHRLLASAA</sequence>
<dbReference type="PROSITE" id="PS51094">
    <property type="entry name" value="PTS_EIIA_TYPE_2"/>
    <property type="match status" value="1"/>
</dbReference>
<accession>A0A1X1BTZ0</accession>
<organism evidence="2 3">
    <name type="scientific">Pantoea conspicua</name>
    <dbReference type="NCBI Taxonomy" id="472705"/>
    <lineage>
        <taxon>Bacteria</taxon>
        <taxon>Pseudomonadati</taxon>
        <taxon>Pseudomonadota</taxon>
        <taxon>Gammaproteobacteria</taxon>
        <taxon>Enterobacterales</taxon>
        <taxon>Erwiniaceae</taxon>
        <taxon>Pantoea</taxon>
    </lineage>
</organism>
<comment type="caution">
    <text evidence="2">The sequence shown here is derived from an EMBL/GenBank/DDBJ whole genome shotgun (WGS) entry which is preliminary data.</text>
</comment>
<proteinExistence type="predicted"/>
<gene>
    <name evidence="2" type="ORF">HA41_14180</name>
</gene>
<dbReference type="Gene3D" id="3.40.930.10">
    <property type="entry name" value="Mannitol-specific EII, Chain A"/>
    <property type="match status" value="1"/>
</dbReference>
<dbReference type="OrthoDB" id="3192919at2"/>
<protein>
    <submittedName>
        <fullName evidence="2">PTS galactitol transporter subunit IIA</fullName>
    </submittedName>
</protein>
<dbReference type="AlphaFoldDB" id="A0A1X1BTZ0"/>
<keyword evidence="3" id="KW-1185">Reference proteome</keyword>
<evidence type="ECO:0000259" key="1">
    <source>
        <dbReference type="PROSITE" id="PS51094"/>
    </source>
</evidence>
<dbReference type="GO" id="GO:0030295">
    <property type="term" value="F:protein kinase activator activity"/>
    <property type="evidence" value="ECO:0007669"/>
    <property type="project" value="TreeGrafter"/>
</dbReference>
<dbReference type="InterPro" id="IPR051541">
    <property type="entry name" value="PTS_SugarTrans_NitroReg"/>
</dbReference>
<dbReference type="RefSeq" id="WP_094121366.1">
    <property type="nucleotide sequence ID" value="NZ_MLFN01000044.1"/>
</dbReference>
<dbReference type="NCBIfam" id="NF007236">
    <property type="entry name" value="PRK09665.1"/>
    <property type="match status" value="1"/>
</dbReference>
<evidence type="ECO:0000313" key="3">
    <source>
        <dbReference type="Proteomes" id="UP000193933"/>
    </source>
</evidence>
<dbReference type="CDD" id="cd00211">
    <property type="entry name" value="PTS_IIA_fru"/>
    <property type="match status" value="1"/>
</dbReference>
<evidence type="ECO:0000313" key="2">
    <source>
        <dbReference type="EMBL" id="ORM51762.1"/>
    </source>
</evidence>
<dbReference type="PANTHER" id="PTHR47738">
    <property type="entry name" value="PTS SYSTEM FRUCTOSE-LIKE EIIA COMPONENT-RELATED"/>
    <property type="match status" value="1"/>
</dbReference>